<name>A0A430R968_THESC</name>
<evidence type="ECO:0008006" key="3">
    <source>
        <dbReference type="Google" id="ProtNLM"/>
    </source>
</evidence>
<dbReference type="EMBL" id="PELP01000210">
    <property type="protein sequence ID" value="RTH03893.1"/>
    <property type="molecule type" value="Genomic_DNA"/>
</dbReference>
<dbReference type="Proteomes" id="UP000286734">
    <property type="component" value="Unassembled WGS sequence"/>
</dbReference>
<accession>A0A430R968</accession>
<evidence type="ECO:0000313" key="1">
    <source>
        <dbReference type="EMBL" id="RTH03893.1"/>
    </source>
</evidence>
<comment type="caution">
    <text evidence="1">The sequence shown here is derived from an EMBL/GenBank/DDBJ whole genome shotgun (WGS) entry which is preliminary data.</text>
</comment>
<evidence type="ECO:0000313" key="2">
    <source>
        <dbReference type="Proteomes" id="UP000286734"/>
    </source>
</evidence>
<dbReference type="AlphaFoldDB" id="A0A430R968"/>
<protein>
    <recommendedName>
        <fullName evidence="3">Lipoprotein</fullName>
    </recommendedName>
</protein>
<organism evidence="1 2">
    <name type="scientific">Thermus scotoductus</name>
    <dbReference type="NCBI Taxonomy" id="37636"/>
    <lineage>
        <taxon>Bacteria</taxon>
        <taxon>Thermotogati</taxon>
        <taxon>Deinococcota</taxon>
        <taxon>Deinococci</taxon>
        <taxon>Thermales</taxon>
        <taxon>Thermaceae</taxon>
        <taxon>Thermus</taxon>
    </lineage>
</organism>
<dbReference type="RefSeq" id="WP_126200450.1">
    <property type="nucleotide sequence ID" value="NZ_PELP01000210.1"/>
</dbReference>
<reference evidence="1 2" key="1">
    <citation type="journal article" date="2019" name="Extremophiles">
        <title>Biogeography of thermophiles and predominance of Thermus scotoductus in domestic water heaters.</title>
        <authorList>
            <person name="Wilpiszeski R.L."/>
            <person name="Zhang Z."/>
            <person name="House C.H."/>
        </authorList>
    </citation>
    <scope>NUCLEOTIDE SEQUENCE [LARGE SCALE GENOMIC DNA]</scope>
    <source>
        <strain evidence="1 2">34_S34</strain>
    </source>
</reference>
<proteinExistence type="predicted"/>
<dbReference type="PROSITE" id="PS51257">
    <property type="entry name" value="PROKAR_LIPOPROTEIN"/>
    <property type="match status" value="1"/>
</dbReference>
<gene>
    <name evidence="1" type="ORF">CSW47_07745</name>
</gene>
<sequence length="169" mass="18818">MRKLSLLLFLGLVLALVACSTDVFLQQPYQVRLEPAQLGYEVDDQGKITVVPNTAYVEVAPGAPGGYLERYEYRVVDDSGNEVSPGSSLGSGFVGVRVPPGYEEVEGQRRFVSATSDPFTFSLDGQVAVLHSQQGFPLNWRYQVTWYVITSNGDTVSWKQEYQIRMPMK</sequence>